<dbReference type="EMBL" id="DVHF01000047">
    <property type="protein sequence ID" value="HIR56806.1"/>
    <property type="molecule type" value="Genomic_DNA"/>
</dbReference>
<keyword evidence="4" id="KW-0812">Transmembrane</keyword>
<dbReference type="Pfam" id="PF13180">
    <property type="entry name" value="PDZ_2"/>
    <property type="match status" value="1"/>
</dbReference>
<dbReference type="Proteomes" id="UP000886785">
    <property type="component" value="Unassembled WGS sequence"/>
</dbReference>
<evidence type="ECO:0000256" key="2">
    <source>
        <dbReference type="ARBA" id="ARBA00022801"/>
    </source>
</evidence>
<evidence type="ECO:0000313" key="7">
    <source>
        <dbReference type="Proteomes" id="UP000886785"/>
    </source>
</evidence>
<reference evidence="6" key="2">
    <citation type="journal article" date="2021" name="PeerJ">
        <title>Extensive microbial diversity within the chicken gut microbiome revealed by metagenomics and culture.</title>
        <authorList>
            <person name="Gilroy R."/>
            <person name="Ravi A."/>
            <person name="Getino M."/>
            <person name="Pursley I."/>
            <person name="Horton D.L."/>
            <person name="Alikhan N.F."/>
            <person name="Baker D."/>
            <person name="Gharbi K."/>
            <person name="Hall N."/>
            <person name="Watson M."/>
            <person name="Adriaenssens E.M."/>
            <person name="Foster-Nyarko E."/>
            <person name="Jarju S."/>
            <person name="Secka A."/>
            <person name="Antonio M."/>
            <person name="Oren A."/>
            <person name="Chaudhuri R.R."/>
            <person name="La Ragione R."/>
            <person name="Hildebrand F."/>
            <person name="Pallen M.J."/>
        </authorList>
    </citation>
    <scope>NUCLEOTIDE SEQUENCE</scope>
    <source>
        <strain evidence="6">ChiSjej1B19-7085</strain>
    </source>
</reference>
<evidence type="ECO:0000256" key="3">
    <source>
        <dbReference type="SAM" id="MobiDB-lite"/>
    </source>
</evidence>
<keyword evidence="4" id="KW-1133">Transmembrane helix</keyword>
<feature type="transmembrane region" description="Helical" evidence="4">
    <location>
        <begin position="95"/>
        <end position="121"/>
    </location>
</feature>
<name>A0A9D1DPW4_9FIRM</name>
<proteinExistence type="predicted"/>
<keyword evidence="1" id="KW-0645">Protease</keyword>
<evidence type="ECO:0000259" key="5">
    <source>
        <dbReference type="PROSITE" id="PS50106"/>
    </source>
</evidence>
<comment type="caution">
    <text evidence="6">The sequence shown here is derived from an EMBL/GenBank/DDBJ whole genome shotgun (WGS) entry which is preliminary data.</text>
</comment>
<dbReference type="SUPFAM" id="SSF50494">
    <property type="entry name" value="Trypsin-like serine proteases"/>
    <property type="match status" value="1"/>
</dbReference>
<keyword evidence="4" id="KW-0472">Membrane</keyword>
<feature type="compositionally biased region" description="Low complexity" evidence="3">
    <location>
        <begin position="1"/>
        <end position="14"/>
    </location>
</feature>
<evidence type="ECO:0000256" key="1">
    <source>
        <dbReference type="ARBA" id="ARBA00022670"/>
    </source>
</evidence>
<dbReference type="InterPro" id="IPR009003">
    <property type="entry name" value="Peptidase_S1_PA"/>
</dbReference>
<protein>
    <submittedName>
        <fullName evidence="6">Trypsin-like peptidase domain-containing protein</fullName>
    </submittedName>
</protein>
<evidence type="ECO:0000313" key="6">
    <source>
        <dbReference type="EMBL" id="HIR56806.1"/>
    </source>
</evidence>
<dbReference type="SMART" id="SM00228">
    <property type="entry name" value="PDZ"/>
    <property type="match status" value="1"/>
</dbReference>
<feature type="compositionally biased region" description="Polar residues" evidence="3">
    <location>
        <begin position="15"/>
        <end position="63"/>
    </location>
</feature>
<dbReference type="InterPro" id="IPR001478">
    <property type="entry name" value="PDZ"/>
</dbReference>
<dbReference type="InterPro" id="IPR051201">
    <property type="entry name" value="Chloro_Bact_Ser_Proteases"/>
</dbReference>
<keyword evidence="2" id="KW-0378">Hydrolase</keyword>
<sequence length="477" mass="50094">MYNPYENNHNNNLYDGQQNQSTDGQEVQSNYNATTNTSWENPAGQQNSYSSQDPNHTSWNGSYYHSAYHPGGAPQNGWDPNPRKEKKPMSKGKKIALKVVAGVLACCVISTGTLAGFTALVNQGVISINTTTNTEPLFVINKLDDSSSSATTTQVVSGDDLTPQEVAAKILPSVVCIQNYQISRQYNWGQGMETSDSDVSPAGEGSGIIATADGYIITNAHVVNGATSLKVVTYDGDTYEAELVGSDSITDLAVLKIDATGLTPAEFGSSSDLQVADEVMAVGNPGGMEFSSSVTMGYVSALNRVLTDESGMTMTYIQTDAAINPGNSGGALVNMKGQVVGINTAKIAATGYEGLGFAIPIDDAQPIISDLTAYGYVRDRAALGISGQYIDSITARFNGLPTGMYVAQITSSNVSDAGIQEGDVIMQIDGKDVTSTESITAVVTSKKPGDTVTLQVGRPSTGEILTMDVTLTQVTGN</sequence>
<dbReference type="GO" id="GO:0004252">
    <property type="term" value="F:serine-type endopeptidase activity"/>
    <property type="evidence" value="ECO:0007669"/>
    <property type="project" value="InterPro"/>
</dbReference>
<organism evidence="6 7">
    <name type="scientific">Candidatus Gallacutalibacter pullicola</name>
    <dbReference type="NCBI Taxonomy" id="2840830"/>
    <lineage>
        <taxon>Bacteria</taxon>
        <taxon>Bacillati</taxon>
        <taxon>Bacillota</taxon>
        <taxon>Clostridia</taxon>
        <taxon>Eubacteriales</taxon>
        <taxon>Candidatus Gallacutalibacter</taxon>
    </lineage>
</organism>
<dbReference type="PRINTS" id="PR00834">
    <property type="entry name" value="PROTEASES2C"/>
</dbReference>
<dbReference type="Gene3D" id="2.40.10.120">
    <property type="match status" value="1"/>
</dbReference>
<dbReference type="PANTHER" id="PTHR43343:SF3">
    <property type="entry name" value="PROTEASE DO-LIKE 8, CHLOROPLASTIC"/>
    <property type="match status" value="1"/>
</dbReference>
<dbReference type="PROSITE" id="PS50106">
    <property type="entry name" value="PDZ"/>
    <property type="match status" value="1"/>
</dbReference>
<accession>A0A9D1DPW4</accession>
<dbReference type="InterPro" id="IPR036034">
    <property type="entry name" value="PDZ_sf"/>
</dbReference>
<feature type="domain" description="PDZ" evidence="5">
    <location>
        <begin position="403"/>
        <end position="460"/>
    </location>
</feature>
<dbReference type="GO" id="GO:0006508">
    <property type="term" value="P:proteolysis"/>
    <property type="evidence" value="ECO:0007669"/>
    <property type="project" value="UniProtKB-KW"/>
</dbReference>
<gene>
    <name evidence="6" type="ORF">IAA54_03990</name>
</gene>
<dbReference type="SUPFAM" id="SSF50156">
    <property type="entry name" value="PDZ domain-like"/>
    <property type="match status" value="1"/>
</dbReference>
<dbReference type="PANTHER" id="PTHR43343">
    <property type="entry name" value="PEPTIDASE S12"/>
    <property type="match status" value="1"/>
</dbReference>
<dbReference type="AlphaFoldDB" id="A0A9D1DPW4"/>
<reference evidence="6" key="1">
    <citation type="submission" date="2020-10" db="EMBL/GenBank/DDBJ databases">
        <authorList>
            <person name="Gilroy R."/>
        </authorList>
    </citation>
    <scope>NUCLEOTIDE SEQUENCE</scope>
    <source>
        <strain evidence="6">ChiSjej1B19-7085</strain>
    </source>
</reference>
<feature type="region of interest" description="Disordered" evidence="3">
    <location>
        <begin position="1"/>
        <end position="90"/>
    </location>
</feature>
<dbReference type="InterPro" id="IPR001940">
    <property type="entry name" value="Peptidase_S1C"/>
</dbReference>
<dbReference type="Pfam" id="PF13365">
    <property type="entry name" value="Trypsin_2"/>
    <property type="match status" value="1"/>
</dbReference>
<dbReference type="Gene3D" id="2.30.42.10">
    <property type="match status" value="1"/>
</dbReference>
<evidence type="ECO:0000256" key="4">
    <source>
        <dbReference type="SAM" id="Phobius"/>
    </source>
</evidence>